<gene>
    <name evidence="8" type="ORF">PAC_02174</name>
</gene>
<evidence type="ECO:0000256" key="4">
    <source>
        <dbReference type="ARBA" id="ARBA00023136"/>
    </source>
</evidence>
<dbReference type="PANTHER" id="PTHR23502">
    <property type="entry name" value="MAJOR FACILITATOR SUPERFAMILY"/>
    <property type="match status" value="1"/>
</dbReference>
<feature type="transmembrane region" description="Helical" evidence="6">
    <location>
        <begin position="421"/>
        <end position="446"/>
    </location>
</feature>
<dbReference type="SUPFAM" id="SSF103473">
    <property type="entry name" value="MFS general substrate transporter"/>
    <property type="match status" value="1"/>
</dbReference>
<feature type="transmembrane region" description="Helical" evidence="6">
    <location>
        <begin position="56"/>
        <end position="80"/>
    </location>
</feature>
<dbReference type="EMBL" id="FJOG01000002">
    <property type="protein sequence ID" value="CZR52297.1"/>
    <property type="molecule type" value="Genomic_DNA"/>
</dbReference>
<dbReference type="Gene3D" id="1.20.1250.20">
    <property type="entry name" value="MFS general substrate transporter like domains"/>
    <property type="match status" value="1"/>
</dbReference>
<feature type="transmembrane region" description="Helical" evidence="6">
    <location>
        <begin position="305"/>
        <end position="330"/>
    </location>
</feature>
<evidence type="ECO:0000313" key="9">
    <source>
        <dbReference type="Proteomes" id="UP000184330"/>
    </source>
</evidence>
<accession>A0A1L7WHR7</accession>
<sequence length="535" mass="59063">MASQDLSEMHDATWPPGTVALEDIQNLAQGVILQPPPTEDPNDPLNWSKPRKALNFFLASLYSLFTFVLLDIGTVIWGPLNTELGISYSNLNNSFATNCAGLAVGCIFIIPFAYKYGRRPVYLLSLIVQLASAIWMAKMKTTWEVLVVNIVAGLGGAVSETIVQMTVKDLFFVHQRATMNGLYLSMVIVGTFLAPVPAGYAAISQGWPWIWWWTAILLGITLVAFVFFFEETKYVPVLNGRSRSVSLGAEVDTKQVEESGRKEPSASETSQVDQVPERRQRSYRQRMALSHKTDAPIVRHFWQPFLVLVTFPAVAYTAICYGALLAWFSVLATTQSTYLLSPPYNFQATGVGLFSIAPFIGAVIGCVIGGPLNDWWILFMSKRNNGIFEPEYRLYLAIPTIILSPIGILTFGLGLAKGLPWIVLAVGSALYGLALTILSDVTLTYVTDCYQDIVGDALVAVTFVRNTLATIIVFALTPWINAIGLYNMFVCVACLSVAVNLLTIPMLIYGKRARAMTATKYRQMAMLQPDHRSFL</sequence>
<comment type="subcellular location">
    <subcellularLocation>
        <location evidence="1">Membrane</location>
        <topology evidence="1">Multi-pass membrane protein</topology>
    </subcellularLocation>
</comment>
<feature type="transmembrane region" description="Helical" evidence="6">
    <location>
        <begin position="394"/>
        <end position="415"/>
    </location>
</feature>
<keyword evidence="3 6" id="KW-1133">Transmembrane helix</keyword>
<dbReference type="Proteomes" id="UP000184330">
    <property type="component" value="Unassembled WGS sequence"/>
</dbReference>
<name>A0A1L7WHR7_9HELO</name>
<feature type="transmembrane region" description="Helical" evidence="6">
    <location>
        <begin position="458"/>
        <end position="480"/>
    </location>
</feature>
<dbReference type="InterPro" id="IPR011701">
    <property type="entry name" value="MFS"/>
</dbReference>
<keyword evidence="4 6" id="KW-0472">Membrane</keyword>
<feature type="transmembrane region" description="Helical" evidence="6">
    <location>
        <begin position="209"/>
        <end position="229"/>
    </location>
</feature>
<dbReference type="GO" id="GO:0022857">
    <property type="term" value="F:transmembrane transporter activity"/>
    <property type="evidence" value="ECO:0007669"/>
    <property type="project" value="InterPro"/>
</dbReference>
<dbReference type="PROSITE" id="PS50850">
    <property type="entry name" value="MFS"/>
    <property type="match status" value="1"/>
</dbReference>
<dbReference type="GO" id="GO:0005886">
    <property type="term" value="C:plasma membrane"/>
    <property type="evidence" value="ECO:0007669"/>
    <property type="project" value="TreeGrafter"/>
</dbReference>
<feature type="transmembrane region" description="Helical" evidence="6">
    <location>
        <begin position="486"/>
        <end position="510"/>
    </location>
</feature>
<organism evidence="8 9">
    <name type="scientific">Phialocephala subalpina</name>
    <dbReference type="NCBI Taxonomy" id="576137"/>
    <lineage>
        <taxon>Eukaryota</taxon>
        <taxon>Fungi</taxon>
        <taxon>Dikarya</taxon>
        <taxon>Ascomycota</taxon>
        <taxon>Pezizomycotina</taxon>
        <taxon>Leotiomycetes</taxon>
        <taxon>Helotiales</taxon>
        <taxon>Mollisiaceae</taxon>
        <taxon>Phialocephala</taxon>
        <taxon>Phialocephala fortinii species complex</taxon>
    </lineage>
</organism>
<dbReference type="OrthoDB" id="5215911at2759"/>
<feature type="region of interest" description="Disordered" evidence="5">
    <location>
        <begin position="255"/>
        <end position="280"/>
    </location>
</feature>
<evidence type="ECO:0000256" key="3">
    <source>
        <dbReference type="ARBA" id="ARBA00022989"/>
    </source>
</evidence>
<evidence type="ECO:0000256" key="1">
    <source>
        <dbReference type="ARBA" id="ARBA00004141"/>
    </source>
</evidence>
<evidence type="ECO:0000256" key="2">
    <source>
        <dbReference type="ARBA" id="ARBA00022692"/>
    </source>
</evidence>
<feature type="transmembrane region" description="Helical" evidence="6">
    <location>
        <begin position="95"/>
        <end position="114"/>
    </location>
</feature>
<protein>
    <submittedName>
        <fullName evidence="8">Related to synaptic vesicle transporter SVOP and related transporters (Major facilitator superfamily)</fullName>
    </submittedName>
</protein>
<dbReference type="STRING" id="576137.A0A1L7WHR7"/>
<evidence type="ECO:0000256" key="6">
    <source>
        <dbReference type="SAM" id="Phobius"/>
    </source>
</evidence>
<keyword evidence="9" id="KW-1185">Reference proteome</keyword>
<dbReference type="PANTHER" id="PTHR23502:SF50">
    <property type="entry name" value="TRANSPORTER, PUTATIVE (AFU_ORTHOLOGUE AFUA_5G00430)-RELATED"/>
    <property type="match status" value="1"/>
</dbReference>
<dbReference type="InterPro" id="IPR020846">
    <property type="entry name" value="MFS_dom"/>
</dbReference>
<evidence type="ECO:0000256" key="5">
    <source>
        <dbReference type="SAM" id="MobiDB-lite"/>
    </source>
</evidence>
<dbReference type="InterPro" id="IPR036259">
    <property type="entry name" value="MFS_trans_sf"/>
</dbReference>
<proteinExistence type="predicted"/>
<keyword evidence="2 6" id="KW-0812">Transmembrane</keyword>
<feature type="transmembrane region" description="Helical" evidence="6">
    <location>
        <begin position="183"/>
        <end position="203"/>
    </location>
</feature>
<feature type="compositionally biased region" description="Basic and acidic residues" evidence="5">
    <location>
        <begin position="255"/>
        <end position="265"/>
    </location>
</feature>
<evidence type="ECO:0000259" key="7">
    <source>
        <dbReference type="PROSITE" id="PS50850"/>
    </source>
</evidence>
<evidence type="ECO:0000313" key="8">
    <source>
        <dbReference type="EMBL" id="CZR52297.1"/>
    </source>
</evidence>
<feature type="transmembrane region" description="Helical" evidence="6">
    <location>
        <begin position="350"/>
        <end position="373"/>
    </location>
</feature>
<feature type="transmembrane region" description="Helical" evidence="6">
    <location>
        <begin position="143"/>
        <end position="163"/>
    </location>
</feature>
<feature type="domain" description="Major facilitator superfamily (MFS) profile" evidence="7">
    <location>
        <begin position="52"/>
        <end position="511"/>
    </location>
</feature>
<dbReference type="AlphaFoldDB" id="A0A1L7WHR7"/>
<feature type="transmembrane region" description="Helical" evidence="6">
    <location>
        <begin position="121"/>
        <end position="137"/>
    </location>
</feature>
<dbReference type="Pfam" id="PF07690">
    <property type="entry name" value="MFS_1"/>
    <property type="match status" value="1"/>
</dbReference>
<reference evidence="8 9" key="1">
    <citation type="submission" date="2016-03" db="EMBL/GenBank/DDBJ databases">
        <authorList>
            <person name="Ploux O."/>
        </authorList>
    </citation>
    <scope>NUCLEOTIDE SEQUENCE [LARGE SCALE GENOMIC DNA]</scope>
    <source>
        <strain evidence="8 9">UAMH 11012</strain>
    </source>
</reference>